<organism evidence="5 6">
    <name type="scientific">Paenirhodobacter populi</name>
    <dbReference type="NCBI Taxonomy" id="2306993"/>
    <lineage>
        <taxon>Bacteria</taxon>
        <taxon>Pseudomonadati</taxon>
        <taxon>Pseudomonadota</taxon>
        <taxon>Alphaproteobacteria</taxon>
        <taxon>Rhodobacterales</taxon>
        <taxon>Rhodobacter group</taxon>
        <taxon>Paenirhodobacter</taxon>
    </lineage>
</organism>
<dbReference type="InterPro" id="IPR008920">
    <property type="entry name" value="TF_FadR/GntR_C"/>
</dbReference>
<dbReference type="Pfam" id="PF00392">
    <property type="entry name" value="GntR"/>
    <property type="match status" value="1"/>
</dbReference>
<sequence length="211" mass="23758">MNKRYADEIHSALVSGIVDGRYQPGDVLNEIPIAEEFGVSRTPVREALQRLSTGGLVERGPRRAVIVRKMTRESLHALFETMGELEALVARFAALRMSELERHQLKDIVEAGEDPAVDYAEINTRFHAAIRDGAHNPILADLLDDLDLRTMPWRRAQFRKRAERIRTSQSEHREILDAICSQDGNAADRLMRAHAAASLRTVIEILQSSGR</sequence>
<keyword evidence="1" id="KW-0805">Transcription regulation</keyword>
<evidence type="ECO:0000256" key="3">
    <source>
        <dbReference type="ARBA" id="ARBA00023163"/>
    </source>
</evidence>
<dbReference type="PANTHER" id="PTHR43537:SF49">
    <property type="entry name" value="TRANSCRIPTIONAL REGULATORY PROTEIN"/>
    <property type="match status" value="1"/>
</dbReference>
<dbReference type="InterPro" id="IPR000524">
    <property type="entry name" value="Tscrpt_reg_HTH_GntR"/>
</dbReference>
<evidence type="ECO:0000256" key="1">
    <source>
        <dbReference type="ARBA" id="ARBA00023015"/>
    </source>
</evidence>
<accession>A0A443K3J6</accession>
<dbReference type="InterPro" id="IPR036390">
    <property type="entry name" value="WH_DNA-bd_sf"/>
</dbReference>
<dbReference type="SUPFAM" id="SSF48008">
    <property type="entry name" value="GntR ligand-binding domain-like"/>
    <property type="match status" value="1"/>
</dbReference>
<dbReference type="PRINTS" id="PR00035">
    <property type="entry name" value="HTHGNTR"/>
</dbReference>
<dbReference type="AlphaFoldDB" id="A0A443K3J6"/>
<dbReference type="GO" id="GO:0003677">
    <property type="term" value="F:DNA binding"/>
    <property type="evidence" value="ECO:0007669"/>
    <property type="project" value="UniProtKB-KW"/>
</dbReference>
<dbReference type="PANTHER" id="PTHR43537">
    <property type="entry name" value="TRANSCRIPTIONAL REGULATOR, GNTR FAMILY"/>
    <property type="match status" value="1"/>
</dbReference>
<proteinExistence type="predicted"/>
<evidence type="ECO:0000259" key="4">
    <source>
        <dbReference type="PROSITE" id="PS50949"/>
    </source>
</evidence>
<dbReference type="CDD" id="cd07377">
    <property type="entry name" value="WHTH_GntR"/>
    <property type="match status" value="1"/>
</dbReference>
<evidence type="ECO:0000313" key="6">
    <source>
        <dbReference type="Proteomes" id="UP000284451"/>
    </source>
</evidence>
<dbReference type="Pfam" id="PF07729">
    <property type="entry name" value="FCD"/>
    <property type="match status" value="1"/>
</dbReference>
<dbReference type="InterPro" id="IPR011711">
    <property type="entry name" value="GntR_C"/>
</dbReference>
<comment type="caution">
    <text evidence="5">The sequence shown here is derived from an EMBL/GenBank/DDBJ whole genome shotgun (WGS) entry which is preliminary data.</text>
</comment>
<reference evidence="5 6" key="2">
    <citation type="submission" date="2019-01" db="EMBL/GenBank/DDBJ databases">
        <authorList>
            <person name="Li Y."/>
        </authorList>
    </citation>
    <scope>NUCLEOTIDE SEQUENCE [LARGE SCALE GENOMIC DNA]</scope>
    <source>
        <strain evidence="5 6">07D10-4-3</strain>
    </source>
</reference>
<name>A0A443K3J6_9RHOB</name>
<reference evidence="5 6" key="1">
    <citation type="submission" date="2019-01" db="EMBL/GenBank/DDBJ databases">
        <title>Sinorhodobacter populi sp. nov. isolated from the symptomatic bark tissue of Populus euramericana canker.</title>
        <authorList>
            <person name="Xu G."/>
        </authorList>
    </citation>
    <scope>NUCLEOTIDE SEQUENCE [LARGE SCALE GENOMIC DNA]</scope>
    <source>
        <strain evidence="5 6">07D10-4-3</strain>
    </source>
</reference>
<protein>
    <submittedName>
        <fullName evidence="5">GntR family transcriptional regulator</fullName>
    </submittedName>
</protein>
<dbReference type="SMART" id="SM00345">
    <property type="entry name" value="HTH_GNTR"/>
    <property type="match status" value="1"/>
</dbReference>
<dbReference type="SMART" id="SM00895">
    <property type="entry name" value="FCD"/>
    <property type="match status" value="1"/>
</dbReference>
<dbReference type="PROSITE" id="PS50949">
    <property type="entry name" value="HTH_GNTR"/>
    <property type="match status" value="1"/>
</dbReference>
<keyword evidence="2" id="KW-0238">DNA-binding</keyword>
<dbReference type="GO" id="GO:0003700">
    <property type="term" value="F:DNA-binding transcription factor activity"/>
    <property type="evidence" value="ECO:0007669"/>
    <property type="project" value="InterPro"/>
</dbReference>
<keyword evidence="3" id="KW-0804">Transcription</keyword>
<gene>
    <name evidence="5" type="ORF">D2T29_18915</name>
</gene>
<feature type="domain" description="HTH gntR-type" evidence="4">
    <location>
        <begin position="3"/>
        <end position="70"/>
    </location>
</feature>
<dbReference type="InterPro" id="IPR036388">
    <property type="entry name" value="WH-like_DNA-bd_sf"/>
</dbReference>
<dbReference type="EMBL" id="SAUY01000033">
    <property type="protein sequence ID" value="RWR27312.1"/>
    <property type="molecule type" value="Genomic_DNA"/>
</dbReference>
<evidence type="ECO:0000256" key="2">
    <source>
        <dbReference type="ARBA" id="ARBA00023125"/>
    </source>
</evidence>
<dbReference type="SUPFAM" id="SSF46785">
    <property type="entry name" value="Winged helix' DNA-binding domain"/>
    <property type="match status" value="1"/>
</dbReference>
<dbReference type="Proteomes" id="UP000284451">
    <property type="component" value="Unassembled WGS sequence"/>
</dbReference>
<evidence type="ECO:0000313" key="5">
    <source>
        <dbReference type="EMBL" id="RWR27312.1"/>
    </source>
</evidence>
<dbReference type="Gene3D" id="1.10.10.10">
    <property type="entry name" value="Winged helix-like DNA-binding domain superfamily/Winged helix DNA-binding domain"/>
    <property type="match status" value="1"/>
</dbReference>
<dbReference type="Gene3D" id="1.20.120.530">
    <property type="entry name" value="GntR ligand-binding domain-like"/>
    <property type="match status" value="1"/>
</dbReference>